<feature type="transmembrane region" description="Helical" evidence="1">
    <location>
        <begin position="66"/>
        <end position="84"/>
    </location>
</feature>
<keyword evidence="1" id="KW-1133">Transmembrane helix</keyword>
<keyword evidence="1" id="KW-0472">Membrane</keyword>
<gene>
    <name evidence="2" type="ORF">K4G66_20985</name>
</gene>
<protein>
    <recommendedName>
        <fullName evidence="3">DUF3325 domain-containing protein</fullName>
    </recommendedName>
</protein>
<evidence type="ECO:0000313" key="2">
    <source>
        <dbReference type="EMBL" id="WKN34853.1"/>
    </source>
</evidence>
<evidence type="ECO:0008006" key="3">
    <source>
        <dbReference type="Google" id="ProtNLM"/>
    </source>
</evidence>
<keyword evidence="1" id="KW-0812">Transmembrane</keyword>
<dbReference type="EMBL" id="CP120682">
    <property type="protein sequence ID" value="WKN34853.1"/>
    <property type="molecule type" value="Genomic_DNA"/>
</dbReference>
<reference evidence="2" key="2">
    <citation type="journal article" date="2024" name="Antonie Van Leeuwenhoek">
        <title>Roseihalotalea indica gen. nov., sp. nov., a halophilic Bacteroidetes from mesopelagic Southwest Indian Ocean with higher carbohydrate metabolic potential.</title>
        <authorList>
            <person name="Chen B."/>
            <person name="Zhang M."/>
            <person name="Lin D."/>
            <person name="Ye J."/>
            <person name="Tang K."/>
        </authorList>
    </citation>
    <scope>NUCLEOTIDE SEQUENCE</scope>
    <source>
        <strain evidence="2">TK19036</strain>
    </source>
</reference>
<feature type="transmembrane region" description="Helical" evidence="1">
    <location>
        <begin position="41"/>
        <end position="59"/>
    </location>
</feature>
<reference evidence="2" key="1">
    <citation type="journal article" date="2023" name="Comput. Struct. Biotechnol. J.">
        <title>Discovery of a novel marine Bacteroidetes with a rich repertoire of carbohydrate-active enzymes.</title>
        <authorList>
            <person name="Chen B."/>
            <person name="Liu G."/>
            <person name="Chen Q."/>
            <person name="Wang H."/>
            <person name="Liu L."/>
            <person name="Tang K."/>
        </authorList>
    </citation>
    <scope>NUCLEOTIDE SEQUENCE</scope>
    <source>
        <strain evidence="2">TK19036</strain>
    </source>
</reference>
<dbReference type="AlphaFoldDB" id="A0AA49JBP8"/>
<evidence type="ECO:0000256" key="1">
    <source>
        <dbReference type="SAM" id="Phobius"/>
    </source>
</evidence>
<sequence>MITLSFFLTFLGFYMFYNTSQRAKLIRTNGLEIWVQDHHQPAKYAGGFLFLVALILCILQFGVGSGIFSFFVMLMTVGSLIILLSPLQYINYRTVSGVFLLSILLEII</sequence>
<name>A0AA49JBP8_9BACT</name>
<proteinExistence type="predicted"/>
<accession>A0AA49JBP8</accession>
<organism evidence="2">
    <name type="scientific">Roseihalotalea indica</name>
    <dbReference type="NCBI Taxonomy" id="2867963"/>
    <lineage>
        <taxon>Bacteria</taxon>
        <taxon>Pseudomonadati</taxon>
        <taxon>Bacteroidota</taxon>
        <taxon>Cytophagia</taxon>
        <taxon>Cytophagales</taxon>
        <taxon>Catalimonadaceae</taxon>
        <taxon>Roseihalotalea</taxon>
    </lineage>
</organism>